<keyword evidence="3" id="KW-1185">Reference proteome</keyword>
<reference evidence="2" key="2">
    <citation type="submission" date="2024-10" db="UniProtKB">
        <authorList>
            <consortium name="EnsemblProtists"/>
        </authorList>
    </citation>
    <scope>IDENTIFICATION</scope>
</reference>
<proteinExistence type="predicted"/>
<dbReference type="GeneID" id="19046706"/>
<evidence type="ECO:0000313" key="2">
    <source>
        <dbReference type="EnsemblProtists" id="EOD29357"/>
    </source>
</evidence>
<feature type="region of interest" description="Disordered" evidence="1">
    <location>
        <begin position="25"/>
        <end position="47"/>
    </location>
</feature>
<name>A0A0D3K0S2_EMIH1</name>
<evidence type="ECO:0000256" key="1">
    <source>
        <dbReference type="SAM" id="MobiDB-lite"/>
    </source>
</evidence>
<dbReference type="KEGG" id="ehx:EMIHUDRAFT_449877"/>
<reference evidence="3" key="1">
    <citation type="journal article" date="2013" name="Nature">
        <title>Pan genome of the phytoplankton Emiliania underpins its global distribution.</title>
        <authorList>
            <person name="Read B.A."/>
            <person name="Kegel J."/>
            <person name="Klute M.J."/>
            <person name="Kuo A."/>
            <person name="Lefebvre S.C."/>
            <person name="Maumus F."/>
            <person name="Mayer C."/>
            <person name="Miller J."/>
            <person name="Monier A."/>
            <person name="Salamov A."/>
            <person name="Young J."/>
            <person name="Aguilar M."/>
            <person name="Claverie J.M."/>
            <person name="Frickenhaus S."/>
            <person name="Gonzalez K."/>
            <person name="Herman E.K."/>
            <person name="Lin Y.C."/>
            <person name="Napier J."/>
            <person name="Ogata H."/>
            <person name="Sarno A.F."/>
            <person name="Shmutz J."/>
            <person name="Schroeder D."/>
            <person name="de Vargas C."/>
            <person name="Verret F."/>
            <person name="von Dassow P."/>
            <person name="Valentin K."/>
            <person name="Van de Peer Y."/>
            <person name="Wheeler G."/>
            <person name="Dacks J.B."/>
            <person name="Delwiche C.F."/>
            <person name="Dyhrman S.T."/>
            <person name="Glockner G."/>
            <person name="John U."/>
            <person name="Richards T."/>
            <person name="Worden A.Z."/>
            <person name="Zhang X."/>
            <person name="Grigoriev I.V."/>
            <person name="Allen A.E."/>
            <person name="Bidle K."/>
            <person name="Borodovsky M."/>
            <person name="Bowler C."/>
            <person name="Brownlee C."/>
            <person name="Cock J.M."/>
            <person name="Elias M."/>
            <person name="Gladyshev V.N."/>
            <person name="Groth M."/>
            <person name="Guda C."/>
            <person name="Hadaegh A."/>
            <person name="Iglesias-Rodriguez M.D."/>
            <person name="Jenkins J."/>
            <person name="Jones B.M."/>
            <person name="Lawson T."/>
            <person name="Leese F."/>
            <person name="Lindquist E."/>
            <person name="Lobanov A."/>
            <person name="Lomsadze A."/>
            <person name="Malik S.B."/>
            <person name="Marsh M.E."/>
            <person name="Mackinder L."/>
            <person name="Mock T."/>
            <person name="Mueller-Roeber B."/>
            <person name="Pagarete A."/>
            <person name="Parker M."/>
            <person name="Probert I."/>
            <person name="Quesneville H."/>
            <person name="Raines C."/>
            <person name="Rensing S.A."/>
            <person name="Riano-Pachon D.M."/>
            <person name="Richier S."/>
            <person name="Rokitta S."/>
            <person name="Shiraiwa Y."/>
            <person name="Soanes D.M."/>
            <person name="van der Giezen M."/>
            <person name="Wahlund T.M."/>
            <person name="Williams B."/>
            <person name="Wilson W."/>
            <person name="Wolfe G."/>
            <person name="Wurch L.L."/>
        </authorList>
    </citation>
    <scope>NUCLEOTIDE SEQUENCE</scope>
</reference>
<dbReference type="RefSeq" id="XP_005781786.1">
    <property type="nucleotide sequence ID" value="XM_005781729.1"/>
</dbReference>
<accession>A0A0D3K0S2</accession>
<dbReference type="EnsemblProtists" id="EOD29357">
    <property type="protein sequence ID" value="EOD29357"/>
    <property type="gene ID" value="EMIHUDRAFT_449877"/>
</dbReference>
<dbReference type="AlphaFoldDB" id="A0A0D3K0S2"/>
<evidence type="ECO:0000313" key="3">
    <source>
        <dbReference type="Proteomes" id="UP000013827"/>
    </source>
</evidence>
<dbReference type="PaxDb" id="2903-EOD29357"/>
<dbReference type="HOGENOM" id="CLU_644714_0_0_1"/>
<organism evidence="2 3">
    <name type="scientific">Emiliania huxleyi (strain CCMP1516)</name>
    <dbReference type="NCBI Taxonomy" id="280463"/>
    <lineage>
        <taxon>Eukaryota</taxon>
        <taxon>Haptista</taxon>
        <taxon>Haptophyta</taxon>
        <taxon>Prymnesiophyceae</taxon>
        <taxon>Isochrysidales</taxon>
        <taxon>Noelaerhabdaceae</taxon>
        <taxon>Emiliania</taxon>
    </lineage>
</organism>
<sequence length="426" mass="44684">MGGGWEGSGFAPGGVPGDAVAVADASTSPLRPGGHAEGDGALSGLAPAGTVGHAGEIWAAAAKRPDARRPAAQSRLNFGAAPAQQLQRPAMNEPFQIDSSGASPARLLARRGAEAGFAHGTVAHGTVAHGTVAHGTVAHGTVAHGTVAHGTQAEYERVRRAAAWWEWAVPVASRELDVCGDHTTVKGLCLALYARAFVGTLQPLLRTGAVLSAALGGLLAWSELCLLLQWLVRIGAFPWLAAVDGPANEPDPLGPVLLLHALLVAAQGSASPLHAVLLLLSPLLWMRFCVGWALRRMAGGSLSLRREPRGNDSGALLLDASTNCRLTLALCFNYVCLLQATRDVDRHGEWSSYSRSPSAFFCLYAHKAQLPLLGRRTDDFYPPLCPVLLLITGLFLGCNVYERVLAFLGFQPSGPAEHPSAATERV</sequence>
<dbReference type="Proteomes" id="UP000013827">
    <property type="component" value="Unassembled WGS sequence"/>
</dbReference>
<protein>
    <submittedName>
        <fullName evidence="2">Uncharacterized protein</fullName>
    </submittedName>
</protein>